<keyword evidence="3" id="KW-1185">Reference proteome</keyword>
<dbReference type="NCBIfam" id="NF041644">
    <property type="entry name" value="CBO0543_fam"/>
    <property type="match status" value="1"/>
</dbReference>
<feature type="transmembrane region" description="Helical" evidence="1">
    <location>
        <begin position="158"/>
        <end position="176"/>
    </location>
</feature>
<keyword evidence="1" id="KW-1133">Transmembrane helix</keyword>
<dbReference type="InterPro" id="IPR048147">
    <property type="entry name" value="CBO0543-like"/>
</dbReference>
<dbReference type="EMBL" id="JBHSZV010000038">
    <property type="protein sequence ID" value="MFC7063120.1"/>
    <property type="molecule type" value="Genomic_DNA"/>
</dbReference>
<proteinExistence type="predicted"/>
<keyword evidence="1" id="KW-0812">Transmembrane</keyword>
<dbReference type="RefSeq" id="WP_204710488.1">
    <property type="nucleotide sequence ID" value="NZ_JBHSZV010000038.1"/>
</dbReference>
<sequence length="187" mass="22157">MSEEKFPEPLEEVYLAERILLESNYHYWIEHVLFTFNWWFLLALTIVPWIIWFRLVDRNRLLEISFIGAIVATTAIILDTIGTSLQLWSYGYKLVQMISPLYPIDLSLLPVLFMLLYQWFTTWKAYIISQTILAALGSFVAEPLFIWLGIYILHEWEIYYSFPIYIALAIIFKGLVEKLKANQAYDK</sequence>
<evidence type="ECO:0000313" key="3">
    <source>
        <dbReference type="Proteomes" id="UP001596410"/>
    </source>
</evidence>
<feature type="transmembrane region" description="Helical" evidence="1">
    <location>
        <begin position="32"/>
        <end position="52"/>
    </location>
</feature>
<gene>
    <name evidence="2" type="ORF">ACFQIC_14935</name>
</gene>
<accession>A0ABW2EM06</accession>
<keyword evidence="1" id="KW-0472">Membrane</keyword>
<feature type="transmembrane region" description="Helical" evidence="1">
    <location>
        <begin position="132"/>
        <end position="152"/>
    </location>
</feature>
<reference evidence="3" key="1">
    <citation type="journal article" date="2019" name="Int. J. Syst. Evol. Microbiol.">
        <title>The Global Catalogue of Microorganisms (GCM) 10K type strain sequencing project: providing services to taxonomists for standard genome sequencing and annotation.</title>
        <authorList>
            <consortium name="The Broad Institute Genomics Platform"/>
            <consortium name="The Broad Institute Genome Sequencing Center for Infectious Disease"/>
            <person name="Wu L."/>
            <person name="Ma J."/>
        </authorList>
    </citation>
    <scope>NUCLEOTIDE SEQUENCE [LARGE SCALE GENOMIC DNA]</scope>
    <source>
        <strain evidence="3">CGMCC 4.1621</strain>
    </source>
</reference>
<dbReference type="Proteomes" id="UP001596410">
    <property type="component" value="Unassembled WGS sequence"/>
</dbReference>
<protein>
    <submittedName>
        <fullName evidence="2">CBO0543 family protein</fullName>
    </submittedName>
</protein>
<feature type="transmembrane region" description="Helical" evidence="1">
    <location>
        <begin position="100"/>
        <end position="120"/>
    </location>
</feature>
<organism evidence="2 3">
    <name type="scientific">Halobacillus seohaensis</name>
    <dbReference type="NCBI Taxonomy" id="447421"/>
    <lineage>
        <taxon>Bacteria</taxon>
        <taxon>Bacillati</taxon>
        <taxon>Bacillota</taxon>
        <taxon>Bacilli</taxon>
        <taxon>Bacillales</taxon>
        <taxon>Bacillaceae</taxon>
        <taxon>Halobacillus</taxon>
    </lineage>
</organism>
<name>A0ABW2EM06_9BACI</name>
<evidence type="ECO:0000313" key="2">
    <source>
        <dbReference type="EMBL" id="MFC7063120.1"/>
    </source>
</evidence>
<evidence type="ECO:0000256" key="1">
    <source>
        <dbReference type="SAM" id="Phobius"/>
    </source>
</evidence>
<feature type="transmembrane region" description="Helical" evidence="1">
    <location>
        <begin position="64"/>
        <end position="88"/>
    </location>
</feature>
<comment type="caution">
    <text evidence="2">The sequence shown here is derived from an EMBL/GenBank/DDBJ whole genome shotgun (WGS) entry which is preliminary data.</text>
</comment>